<dbReference type="OrthoDB" id="690629at2759"/>
<accession>A0A9Q0CYB8</accession>
<evidence type="ECO:0000313" key="1">
    <source>
        <dbReference type="EMBL" id="KAJ1701932.1"/>
    </source>
</evidence>
<protein>
    <submittedName>
        <fullName evidence="1">Uncharacterized protein</fullName>
    </submittedName>
</protein>
<dbReference type="Proteomes" id="UP001151287">
    <property type="component" value="Unassembled WGS sequence"/>
</dbReference>
<organism evidence="1 2">
    <name type="scientific">Rhynchospora breviuscula</name>
    <dbReference type="NCBI Taxonomy" id="2022672"/>
    <lineage>
        <taxon>Eukaryota</taxon>
        <taxon>Viridiplantae</taxon>
        <taxon>Streptophyta</taxon>
        <taxon>Embryophyta</taxon>
        <taxon>Tracheophyta</taxon>
        <taxon>Spermatophyta</taxon>
        <taxon>Magnoliopsida</taxon>
        <taxon>Liliopsida</taxon>
        <taxon>Poales</taxon>
        <taxon>Cyperaceae</taxon>
        <taxon>Cyperoideae</taxon>
        <taxon>Rhynchosporeae</taxon>
        <taxon>Rhynchospora</taxon>
    </lineage>
</organism>
<dbReference type="PANTHER" id="PTHR33144">
    <property type="entry name" value="OS10G0409366 PROTEIN-RELATED"/>
    <property type="match status" value="1"/>
</dbReference>
<proteinExistence type="predicted"/>
<evidence type="ECO:0000313" key="2">
    <source>
        <dbReference type="Proteomes" id="UP001151287"/>
    </source>
</evidence>
<dbReference type="AlphaFoldDB" id="A0A9Q0CYB8"/>
<comment type="caution">
    <text evidence="1">The sequence shown here is derived from an EMBL/GenBank/DDBJ whole genome shotgun (WGS) entry which is preliminary data.</text>
</comment>
<gene>
    <name evidence="1" type="ORF">LUZ63_001711</name>
</gene>
<name>A0A9Q0CYB8_9POAL</name>
<reference evidence="1" key="1">
    <citation type="journal article" date="2022" name="Cell">
        <title>Repeat-based holocentromeres influence genome architecture and karyotype evolution.</title>
        <authorList>
            <person name="Hofstatter P.G."/>
            <person name="Thangavel G."/>
            <person name="Lux T."/>
            <person name="Neumann P."/>
            <person name="Vondrak T."/>
            <person name="Novak P."/>
            <person name="Zhang M."/>
            <person name="Costa L."/>
            <person name="Castellani M."/>
            <person name="Scott A."/>
            <person name="Toegelov H."/>
            <person name="Fuchs J."/>
            <person name="Mata-Sucre Y."/>
            <person name="Dias Y."/>
            <person name="Vanzela A.L.L."/>
            <person name="Huettel B."/>
            <person name="Almeida C.C.S."/>
            <person name="Simkova H."/>
            <person name="Souza G."/>
            <person name="Pedrosa-Harand A."/>
            <person name="Macas J."/>
            <person name="Mayer K.F.X."/>
            <person name="Houben A."/>
            <person name="Marques A."/>
        </authorList>
    </citation>
    <scope>NUCLEOTIDE SEQUENCE</scope>
    <source>
        <strain evidence="1">RhyBre1mFocal</strain>
    </source>
</reference>
<dbReference type="PANTHER" id="PTHR33144:SF16">
    <property type="entry name" value="OS02G0129000 PROTEIN"/>
    <property type="match status" value="1"/>
</dbReference>
<dbReference type="EMBL" id="JAMQYH010000001">
    <property type="protein sequence ID" value="KAJ1701932.1"/>
    <property type="molecule type" value="Genomic_DNA"/>
</dbReference>
<keyword evidence="2" id="KW-1185">Reference proteome</keyword>
<sequence>MDLKEYRSLGSMGRKKKYRSTCSNENYLSRKELSTQQVQVDSHSGANLPLTMDFELPLENGIEVTIEDNQGNKSKRVRTLLSHVWNLEPGTNIIVEENEYGQPIGLEAGLLGQFLGTLARSPNLCNLSHKSWTIVKKISGADILCIIKFIYSSRCEDWILRSLNTKWCQYKSNLKSMHFVENY</sequence>